<dbReference type="OrthoDB" id="7474681at2"/>
<keyword evidence="3" id="KW-1185">Reference proteome</keyword>
<gene>
    <name evidence="2" type="ORF">HUE56_29570</name>
</gene>
<dbReference type="RefSeq" id="WP_109154779.1">
    <property type="nucleotide sequence ID" value="NZ_BSOV01000001.1"/>
</dbReference>
<evidence type="ECO:0000256" key="1">
    <source>
        <dbReference type="SAM" id="MobiDB-lite"/>
    </source>
</evidence>
<accession>A0A6N1B5Y4</accession>
<evidence type="ECO:0000313" key="2">
    <source>
        <dbReference type="EMBL" id="QKS54652.1"/>
    </source>
</evidence>
<keyword evidence="2" id="KW-0614">Plasmid</keyword>
<dbReference type="Proteomes" id="UP000509702">
    <property type="component" value="Plasmid unnamed7"/>
</dbReference>
<dbReference type="KEGG" id="aoz:HUE56_29570"/>
<reference evidence="2 3" key="1">
    <citation type="submission" date="2020-06" db="EMBL/GenBank/DDBJ databases">
        <title>Complete genome of Azosprillum oryzae KACC14407.</title>
        <authorList>
            <person name="Kim M."/>
            <person name="Park Y.-J."/>
            <person name="Shin J.-H."/>
        </authorList>
    </citation>
    <scope>NUCLEOTIDE SEQUENCE [LARGE SCALE GENOMIC DNA]</scope>
    <source>
        <strain evidence="2 3">KACC 14407</strain>
        <plasmid evidence="2 3">unnamed7</plasmid>
    </source>
</reference>
<dbReference type="EMBL" id="CP054622">
    <property type="protein sequence ID" value="QKS54652.1"/>
    <property type="molecule type" value="Genomic_DNA"/>
</dbReference>
<evidence type="ECO:0000313" key="3">
    <source>
        <dbReference type="Proteomes" id="UP000509702"/>
    </source>
</evidence>
<proteinExistence type="predicted"/>
<dbReference type="AlphaFoldDB" id="A0A6N1B5Y4"/>
<protein>
    <submittedName>
        <fullName evidence="2">Uncharacterized protein</fullName>
    </submittedName>
</protein>
<sequence>MARPKKYIEDMVARFAEGTFERIKRVLTEGEDRADFVRDAVEKELSRRERKRSAPASSAADA</sequence>
<name>A0A6N1B5Y4_9PROT</name>
<organism evidence="2 3">
    <name type="scientific">Azospirillum oryzae</name>
    <dbReference type="NCBI Taxonomy" id="286727"/>
    <lineage>
        <taxon>Bacteria</taxon>
        <taxon>Pseudomonadati</taxon>
        <taxon>Pseudomonadota</taxon>
        <taxon>Alphaproteobacteria</taxon>
        <taxon>Rhodospirillales</taxon>
        <taxon>Azospirillaceae</taxon>
        <taxon>Azospirillum</taxon>
    </lineage>
</organism>
<geneLocation type="plasmid" evidence="2 3">
    <name>unnamed7</name>
</geneLocation>
<feature type="region of interest" description="Disordered" evidence="1">
    <location>
        <begin position="43"/>
        <end position="62"/>
    </location>
</feature>